<dbReference type="PANTHER" id="PTHR33840:SF1">
    <property type="entry name" value="TLE1 PHOSPHOLIPASE DOMAIN-CONTAINING PROTEIN"/>
    <property type="match status" value="1"/>
</dbReference>
<dbReference type="EMBL" id="JAUIQD010000004">
    <property type="protein sequence ID" value="KAK3354088.1"/>
    <property type="molecule type" value="Genomic_DNA"/>
</dbReference>
<evidence type="ECO:0000313" key="2">
    <source>
        <dbReference type="EMBL" id="KAK3354088.1"/>
    </source>
</evidence>
<evidence type="ECO:0000259" key="1">
    <source>
        <dbReference type="Pfam" id="PF09994"/>
    </source>
</evidence>
<organism evidence="2 3">
    <name type="scientific">Lasiosphaeria hispida</name>
    <dbReference type="NCBI Taxonomy" id="260671"/>
    <lineage>
        <taxon>Eukaryota</taxon>
        <taxon>Fungi</taxon>
        <taxon>Dikarya</taxon>
        <taxon>Ascomycota</taxon>
        <taxon>Pezizomycotina</taxon>
        <taxon>Sordariomycetes</taxon>
        <taxon>Sordariomycetidae</taxon>
        <taxon>Sordariales</taxon>
        <taxon>Lasiosphaeriaceae</taxon>
        <taxon>Lasiosphaeria</taxon>
    </lineage>
</organism>
<dbReference type="Proteomes" id="UP001275084">
    <property type="component" value="Unassembled WGS sequence"/>
</dbReference>
<sequence>MTAEPATRRVIVLCDGTWLGRDTNTRSNIHVLARIIGIDMAGTPAEHTASQSNIRARYFDGVGLDGGFFNYIWNGALATQTKEECTEVYKYIVKNFAWNDQVRTEVWMFGISRGAYVVRSVAGMINNCGIIRDPTNDTLINQVYDLYRSVDEACHPSSPEMSQFRARVSFEAPTPIKFMGIFDTVGSRGIPKLNYDAGVGFEWPEFHDNHVSTAVEKVYHAVAIHDRLWAFQPCLASRRPRAPDEDPAPASHRIYQKWFPGCHYDLARQEFQFFREGGSLLERLSFPMLNAFSKTVSPNHKLADLVLIWMLEGIREENGGAIIRFSASGGALPPPAVDAVITSTRQRLLHQSPIGTGDMYEDIASYLPGGRLISAPLQWVRRLDDTAYAVLFKPADRVKPDPGINNASAAVRNEIYRYDVDNGDLEGNIIQDIAGVGVGRYPSQTYQNYIAYMQAVGRPP</sequence>
<accession>A0AAJ0HJX6</accession>
<reference evidence="2" key="1">
    <citation type="journal article" date="2023" name="Mol. Phylogenet. Evol.">
        <title>Genome-scale phylogeny and comparative genomics of the fungal order Sordariales.</title>
        <authorList>
            <person name="Hensen N."/>
            <person name="Bonometti L."/>
            <person name="Westerberg I."/>
            <person name="Brannstrom I.O."/>
            <person name="Guillou S."/>
            <person name="Cros-Aarteil S."/>
            <person name="Calhoun S."/>
            <person name="Haridas S."/>
            <person name="Kuo A."/>
            <person name="Mondo S."/>
            <person name="Pangilinan J."/>
            <person name="Riley R."/>
            <person name="LaButti K."/>
            <person name="Andreopoulos B."/>
            <person name="Lipzen A."/>
            <person name="Chen C."/>
            <person name="Yan M."/>
            <person name="Daum C."/>
            <person name="Ng V."/>
            <person name="Clum A."/>
            <person name="Steindorff A."/>
            <person name="Ohm R.A."/>
            <person name="Martin F."/>
            <person name="Silar P."/>
            <person name="Natvig D.O."/>
            <person name="Lalanne C."/>
            <person name="Gautier V."/>
            <person name="Ament-Velasquez S.L."/>
            <person name="Kruys A."/>
            <person name="Hutchinson M.I."/>
            <person name="Powell A.J."/>
            <person name="Barry K."/>
            <person name="Miller A.N."/>
            <person name="Grigoriev I.V."/>
            <person name="Debuchy R."/>
            <person name="Gladieux P."/>
            <person name="Hiltunen Thoren M."/>
            <person name="Johannesson H."/>
        </authorList>
    </citation>
    <scope>NUCLEOTIDE SEQUENCE</scope>
    <source>
        <strain evidence="2">CBS 955.72</strain>
    </source>
</reference>
<reference evidence="2" key="2">
    <citation type="submission" date="2023-06" db="EMBL/GenBank/DDBJ databases">
        <authorList>
            <consortium name="Lawrence Berkeley National Laboratory"/>
            <person name="Haridas S."/>
            <person name="Hensen N."/>
            <person name="Bonometti L."/>
            <person name="Westerberg I."/>
            <person name="Brannstrom I.O."/>
            <person name="Guillou S."/>
            <person name="Cros-Aarteil S."/>
            <person name="Calhoun S."/>
            <person name="Kuo A."/>
            <person name="Mondo S."/>
            <person name="Pangilinan J."/>
            <person name="Riley R."/>
            <person name="Labutti K."/>
            <person name="Andreopoulos B."/>
            <person name="Lipzen A."/>
            <person name="Chen C."/>
            <person name="Yanf M."/>
            <person name="Daum C."/>
            <person name="Ng V."/>
            <person name="Clum A."/>
            <person name="Steindorff A."/>
            <person name="Ohm R."/>
            <person name="Martin F."/>
            <person name="Silar P."/>
            <person name="Natvig D."/>
            <person name="Lalanne C."/>
            <person name="Gautier V."/>
            <person name="Ament-Velasquez S.L."/>
            <person name="Kruys A."/>
            <person name="Hutchinson M.I."/>
            <person name="Powell A.J."/>
            <person name="Barry K."/>
            <person name="Miller A.N."/>
            <person name="Grigoriev I.V."/>
            <person name="Debuchy R."/>
            <person name="Gladieux P."/>
            <person name="Thoren M.H."/>
            <person name="Johannesson H."/>
        </authorList>
    </citation>
    <scope>NUCLEOTIDE SEQUENCE</scope>
    <source>
        <strain evidence="2">CBS 955.72</strain>
    </source>
</reference>
<keyword evidence="3" id="KW-1185">Reference proteome</keyword>
<dbReference type="InterPro" id="IPR018712">
    <property type="entry name" value="Tle1-like_cat"/>
</dbReference>
<name>A0AAJ0HJX6_9PEZI</name>
<dbReference type="AlphaFoldDB" id="A0AAJ0HJX6"/>
<proteinExistence type="predicted"/>
<gene>
    <name evidence="2" type="ORF">B0T25DRAFT_456273</name>
</gene>
<feature type="domain" description="T6SS Phospholipase effector Tle1-like catalytic" evidence="1">
    <location>
        <begin position="8"/>
        <end position="312"/>
    </location>
</feature>
<dbReference type="Pfam" id="PF09994">
    <property type="entry name" value="T6SS_Tle1-like_cat"/>
    <property type="match status" value="1"/>
</dbReference>
<evidence type="ECO:0000313" key="3">
    <source>
        <dbReference type="Proteomes" id="UP001275084"/>
    </source>
</evidence>
<dbReference type="PANTHER" id="PTHR33840">
    <property type="match status" value="1"/>
</dbReference>
<protein>
    <recommendedName>
        <fullName evidence="1">T6SS Phospholipase effector Tle1-like catalytic domain-containing protein</fullName>
    </recommendedName>
</protein>
<comment type="caution">
    <text evidence="2">The sequence shown here is derived from an EMBL/GenBank/DDBJ whole genome shotgun (WGS) entry which is preliminary data.</text>
</comment>